<evidence type="ECO:0000313" key="2">
    <source>
        <dbReference type="EMBL" id="KFB68870.1"/>
    </source>
</evidence>
<name>A0A084Y2C6_9PROT</name>
<gene>
    <name evidence="2" type="ORF">CAPSK01_001725</name>
</gene>
<dbReference type="RefSeq" id="WP_034924692.1">
    <property type="nucleotide sequence ID" value="NZ_JDSS02000019.1"/>
</dbReference>
<sequence length="78" mass="8930">MSADILDDASAREQQARDRAIAAARQASRSTRPVIWHTHCAWCHEPSPDGREYCNYGQDSCAMDARREQEIKKRQGLR</sequence>
<accession>A0A084Y2C6</accession>
<dbReference type="STRING" id="1457154.CAPSK01_001725"/>
<evidence type="ECO:0000256" key="1">
    <source>
        <dbReference type="SAM" id="MobiDB-lite"/>
    </source>
</evidence>
<comment type="caution">
    <text evidence="2">The sequence shown here is derived from an EMBL/GenBank/DDBJ whole genome shotgun (WGS) entry which is preliminary data.</text>
</comment>
<reference evidence="2 3" key="1">
    <citation type="submission" date="2014-07" db="EMBL/GenBank/DDBJ databases">
        <title>Expanding our view of genomic diversity in Candidatus Accumulibacter clades.</title>
        <authorList>
            <person name="Skennerton C.T."/>
            <person name="Barr J.J."/>
            <person name="Slater F.R."/>
            <person name="Bond P.L."/>
            <person name="Tyson G.W."/>
        </authorList>
    </citation>
    <scope>NUCLEOTIDE SEQUENCE [LARGE SCALE GENOMIC DNA]</scope>
    <source>
        <strain evidence="3">SK-01</strain>
    </source>
</reference>
<dbReference type="AlphaFoldDB" id="A0A084Y2C6"/>
<feature type="compositionally biased region" description="Basic and acidic residues" evidence="1">
    <location>
        <begin position="9"/>
        <end position="20"/>
    </location>
</feature>
<feature type="region of interest" description="Disordered" evidence="1">
    <location>
        <begin position="1"/>
        <end position="21"/>
    </location>
</feature>
<proteinExistence type="predicted"/>
<dbReference type="EMBL" id="JDSS02000019">
    <property type="protein sequence ID" value="KFB68870.1"/>
    <property type="molecule type" value="Genomic_DNA"/>
</dbReference>
<protein>
    <submittedName>
        <fullName evidence="2">Uncharacterized protein</fullName>
    </submittedName>
</protein>
<organism evidence="2 3">
    <name type="scientific">Candidatus Accumulibacter vicinus</name>
    <dbReference type="NCBI Taxonomy" id="2954382"/>
    <lineage>
        <taxon>Bacteria</taxon>
        <taxon>Pseudomonadati</taxon>
        <taxon>Pseudomonadota</taxon>
        <taxon>Betaproteobacteria</taxon>
        <taxon>Candidatus Accumulibacter</taxon>
    </lineage>
</organism>
<evidence type="ECO:0000313" key="3">
    <source>
        <dbReference type="Proteomes" id="UP000019812"/>
    </source>
</evidence>
<dbReference type="Proteomes" id="UP000019812">
    <property type="component" value="Unassembled WGS sequence"/>
</dbReference>